<dbReference type="InterPro" id="IPR006379">
    <property type="entry name" value="HAD-SF_hydro_IIB"/>
</dbReference>
<comment type="caution">
    <text evidence="1">The sequence shown here is derived from an EMBL/GenBank/DDBJ whole genome shotgun (WGS) entry which is preliminary data.</text>
</comment>
<dbReference type="InterPro" id="IPR023214">
    <property type="entry name" value="HAD_sf"/>
</dbReference>
<protein>
    <recommendedName>
        <fullName evidence="3">Hydrolase</fullName>
    </recommendedName>
</protein>
<organism evidence="1 2">
    <name type="scientific">Moraxella porci DSM 25326</name>
    <dbReference type="NCBI Taxonomy" id="573983"/>
    <lineage>
        <taxon>Bacteria</taxon>
        <taxon>Pseudomonadati</taxon>
        <taxon>Pseudomonadota</taxon>
        <taxon>Gammaproteobacteria</taxon>
        <taxon>Moraxellales</taxon>
        <taxon>Moraxellaceae</taxon>
        <taxon>Moraxella</taxon>
    </lineage>
</organism>
<dbReference type="Gene3D" id="3.30.1240.10">
    <property type="match status" value="1"/>
</dbReference>
<dbReference type="SFLD" id="SFLDG01140">
    <property type="entry name" value="C2.B:_Phosphomannomutase_and_P"/>
    <property type="match status" value="1"/>
</dbReference>
<dbReference type="GO" id="GO:0005829">
    <property type="term" value="C:cytosol"/>
    <property type="evidence" value="ECO:0007669"/>
    <property type="project" value="TreeGrafter"/>
</dbReference>
<dbReference type="PANTHER" id="PTHR10000">
    <property type="entry name" value="PHOSPHOSERINE PHOSPHATASE"/>
    <property type="match status" value="1"/>
</dbReference>
<name>A0A1T0CRF1_9GAMM</name>
<dbReference type="STRING" id="573983.B0681_05480"/>
<dbReference type="NCBIfam" id="TIGR00099">
    <property type="entry name" value="Cof-subfamily"/>
    <property type="match status" value="1"/>
</dbReference>
<dbReference type="NCBIfam" id="TIGR01484">
    <property type="entry name" value="HAD-SF-IIB"/>
    <property type="match status" value="1"/>
</dbReference>
<dbReference type="SFLD" id="SFLDS00003">
    <property type="entry name" value="Haloacid_Dehalogenase"/>
    <property type="match status" value="1"/>
</dbReference>
<gene>
    <name evidence="1" type="ORF">B0681_05480</name>
</gene>
<dbReference type="AlphaFoldDB" id="A0A1T0CRF1"/>
<accession>A0A1T0CRF1</accession>
<dbReference type="RefSeq" id="WP_078317747.1">
    <property type="nucleotide sequence ID" value="NZ_MUYV01000006.1"/>
</dbReference>
<evidence type="ECO:0008006" key="3">
    <source>
        <dbReference type="Google" id="ProtNLM"/>
    </source>
</evidence>
<evidence type="ECO:0000313" key="2">
    <source>
        <dbReference type="Proteomes" id="UP000190683"/>
    </source>
</evidence>
<dbReference type="Gene3D" id="3.40.50.1000">
    <property type="entry name" value="HAD superfamily/HAD-like"/>
    <property type="match status" value="1"/>
</dbReference>
<dbReference type="EMBL" id="MUYV01000006">
    <property type="protein sequence ID" value="OOS24910.1"/>
    <property type="molecule type" value="Genomic_DNA"/>
</dbReference>
<dbReference type="InterPro" id="IPR000150">
    <property type="entry name" value="Cof"/>
</dbReference>
<dbReference type="Proteomes" id="UP000190683">
    <property type="component" value="Unassembled WGS sequence"/>
</dbReference>
<sequence>MTDQQTARPKIIFFDIDDTLYIKDEQRIPKSVQGALMALKKQGVILAIATGRSLGIIPKPIRQLIDTVGIEYLLTMNGQYNQYQNQLLFDHPLTPEQVISIFDVFDKHQIATAYMTKSEVYHFADSDYLRSALSSLNIHPILVDRHSTDILNEPIYQILAFYTEQQGIHLRLPEGIKTTRWHANAVDVLDVRSSKARAIEQLLAKLNIEPRDAAAFGDGLNDLEMFDLVGTAIAMGNAHPKTKQAADIIAPRHDEDGIAQILDALEWTT</sequence>
<dbReference type="InterPro" id="IPR036412">
    <property type="entry name" value="HAD-like_sf"/>
</dbReference>
<dbReference type="PANTHER" id="PTHR10000:SF25">
    <property type="entry name" value="PHOSPHATASE YKRA-RELATED"/>
    <property type="match status" value="1"/>
</dbReference>
<keyword evidence="2" id="KW-1185">Reference proteome</keyword>
<dbReference type="GO" id="GO:0000287">
    <property type="term" value="F:magnesium ion binding"/>
    <property type="evidence" value="ECO:0007669"/>
    <property type="project" value="TreeGrafter"/>
</dbReference>
<reference evidence="1 2" key="1">
    <citation type="submission" date="2017-02" db="EMBL/GenBank/DDBJ databases">
        <title>Draft genome sequence of Moraxella porci CCUG 54912T type strain.</title>
        <authorList>
            <person name="Salva-Serra F."/>
            <person name="Engstrom-Jakobsson H."/>
            <person name="Thorell K."/>
            <person name="Jaen-Luchoro D."/>
            <person name="Gonzales-Siles L."/>
            <person name="Karlsson R."/>
            <person name="Yazdan S."/>
            <person name="Boulund F."/>
            <person name="Johnning A."/>
            <person name="Engstrand L."/>
            <person name="Kristiansson E."/>
            <person name="Moore E."/>
        </authorList>
    </citation>
    <scope>NUCLEOTIDE SEQUENCE [LARGE SCALE GENOMIC DNA]</scope>
    <source>
        <strain evidence="1 2">CCUG 54912</strain>
    </source>
</reference>
<dbReference type="Pfam" id="PF08282">
    <property type="entry name" value="Hydrolase_3"/>
    <property type="match status" value="1"/>
</dbReference>
<dbReference type="SUPFAM" id="SSF56784">
    <property type="entry name" value="HAD-like"/>
    <property type="match status" value="1"/>
</dbReference>
<proteinExistence type="predicted"/>
<dbReference type="GO" id="GO:0016791">
    <property type="term" value="F:phosphatase activity"/>
    <property type="evidence" value="ECO:0007669"/>
    <property type="project" value="UniProtKB-ARBA"/>
</dbReference>
<evidence type="ECO:0000313" key="1">
    <source>
        <dbReference type="EMBL" id="OOS24910.1"/>
    </source>
</evidence>